<name>A0ACB8S341_9AGAM</name>
<gene>
    <name evidence="1" type="ORF">FA95DRAFT_1593736</name>
</gene>
<protein>
    <submittedName>
        <fullName evidence="1">Uncharacterized protein</fullName>
    </submittedName>
</protein>
<proteinExistence type="predicted"/>
<dbReference type="EMBL" id="MU275858">
    <property type="protein sequence ID" value="KAI0050816.1"/>
    <property type="molecule type" value="Genomic_DNA"/>
</dbReference>
<keyword evidence="2" id="KW-1185">Reference proteome</keyword>
<sequence>MTFLRKTSSTRRSKLLTVPSITYSGTASASVSKESTSGTALTGGSSTASQAHLAPSSIAGSHSGATESGSTTEGVFVISLAVFKEVADSFNNVPYLQAVTGVLLKIIAIRNEVKTWKAKWEEVMGNLDGVAHIISWIYKLGRHYENVILPIEILESLHEMEKQLADIYDLMQQCKFQPSASLIQKVKAIAQRSELSNKIDSCDNRIELAVRSYQTMMISYTGVMQGVVLQRIDTLIHNSVRQVITTGKGSNIIRRSDLVPPSIFCGRSQEINHVIQSILNVQSARVVILGFGGVGKTTLARAVLTNNQIINKFQKERYLVTCSAVTTIGALLVEIAQALRIGISSNETSLQDDILSYLENTHCILCLDSFEAVWNE</sequence>
<organism evidence="1 2">
    <name type="scientific">Auriscalpium vulgare</name>
    <dbReference type="NCBI Taxonomy" id="40419"/>
    <lineage>
        <taxon>Eukaryota</taxon>
        <taxon>Fungi</taxon>
        <taxon>Dikarya</taxon>
        <taxon>Basidiomycota</taxon>
        <taxon>Agaricomycotina</taxon>
        <taxon>Agaricomycetes</taxon>
        <taxon>Russulales</taxon>
        <taxon>Auriscalpiaceae</taxon>
        <taxon>Auriscalpium</taxon>
    </lineage>
</organism>
<dbReference type="Proteomes" id="UP000814033">
    <property type="component" value="Unassembled WGS sequence"/>
</dbReference>
<reference evidence="1" key="1">
    <citation type="submission" date="2021-02" db="EMBL/GenBank/DDBJ databases">
        <authorList>
            <consortium name="DOE Joint Genome Institute"/>
            <person name="Ahrendt S."/>
            <person name="Looney B.P."/>
            <person name="Miyauchi S."/>
            <person name="Morin E."/>
            <person name="Drula E."/>
            <person name="Courty P.E."/>
            <person name="Chicoki N."/>
            <person name="Fauchery L."/>
            <person name="Kohler A."/>
            <person name="Kuo A."/>
            <person name="Labutti K."/>
            <person name="Pangilinan J."/>
            <person name="Lipzen A."/>
            <person name="Riley R."/>
            <person name="Andreopoulos W."/>
            <person name="He G."/>
            <person name="Johnson J."/>
            <person name="Barry K.W."/>
            <person name="Grigoriev I.V."/>
            <person name="Nagy L."/>
            <person name="Hibbett D."/>
            <person name="Henrissat B."/>
            <person name="Matheny P.B."/>
            <person name="Labbe J."/>
            <person name="Martin F."/>
        </authorList>
    </citation>
    <scope>NUCLEOTIDE SEQUENCE</scope>
    <source>
        <strain evidence="1">FP105234-sp</strain>
    </source>
</reference>
<evidence type="ECO:0000313" key="2">
    <source>
        <dbReference type="Proteomes" id="UP000814033"/>
    </source>
</evidence>
<reference evidence="1" key="2">
    <citation type="journal article" date="2022" name="New Phytol.">
        <title>Evolutionary transition to the ectomycorrhizal habit in the genomes of a hyperdiverse lineage of mushroom-forming fungi.</title>
        <authorList>
            <person name="Looney B."/>
            <person name="Miyauchi S."/>
            <person name="Morin E."/>
            <person name="Drula E."/>
            <person name="Courty P.E."/>
            <person name="Kohler A."/>
            <person name="Kuo A."/>
            <person name="LaButti K."/>
            <person name="Pangilinan J."/>
            <person name="Lipzen A."/>
            <person name="Riley R."/>
            <person name="Andreopoulos W."/>
            <person name="He G."/>
            <person name="Johnson J."/>
            <person name="Nolan M."/>
            <person name="Tritt A."/>
            <person name="Barry K.W."/>
            <person name="Grigoriev I.V."/>
            <person name="Nagy L.G."/>
            <person name="Hibbett D."/>
            <person name="Henrissat B."/>
            <person name="Matheny P.B."/>
            <person name="Labbe J."/>
            <person name="Martin F.M."/>
        </authorList>
    </citation>
    <scope>NUCLEOTIDE SEQUENCE</scope>
    <source>
        <strain evidence="1">FP105234-sp</strain>
    </source>
</reference>
<accession>A0ACB8S341</accession>
<feature type="non-terminal residue" evidence="1">
    <location>
        <position position="376"/>
    </location>
</feature>
<evidence type="ECO:0000313" key="1">
    <source>
        <dbReference type="EMBL" id="KAI0050816.1"/>
    </source>
</evidence>
<comment type="caution">
    <text evidence="1">The sequence shown here is derived from an EMBL/GenBank/DDBJ whole genome shotgun (WGS) entry which is preliminary data.</text>
</comment>